<dbReference type="AlphaFoldDB" id="A0AA35ZR41"/>
<dbReference type="Pfam" id="PF00067">
    <property type="entry name" value="p450"/>
    <property type="match status" value="2"/>
</dbReference>
<evidence type="ECO:0008006" key="11">
    <source>
        <dbReference type="Google" id="ProtNLM"/>
    </source>
</evidence>
<dbReference type="InterPro" id="IPR036396">
    <property type="entry name" value="Cyt_P450_sf"/>
</dbReference>
<keyword evidence="4 7" id="KW-0560">Oxidoreductase</keyword>
<dbReference type="PANTHER" id="PTHR24296">
    <property type="entry name" value="CYTOCHROME P450"/>
    <property type="match status" value="1"/>
</dbReference>
<protein>
    <recommendedName>
        <fullName evidence="11">Cytochrome P450</fullName>
    </recommendedName>
</protein>
<name>A0AA35ZR41_LACSI</name>
<accession>A0AA35ZR41</accession>
<evidence type="ECO:0000256" key="1">
    <source>
        <dbReference type="ARBA" id="ARBA00001971"/>
    </source>
</evidence>
<dbReference type="Proteomes" id="UP001177003">
    <property type="component" value="Chromosome 8"/>
</dbReference>
<dbReference type="GO" id="GO:0020037">
    <property type="term" value="F:heme binding"/>
    <property type="evidence" value="ECO:0007669"/>
    <property type="project" value="InterPro"/>
</dbReference>
<sequence length="523" mass="60379">MGFLVYLFILFLLSIFISFLIVLHISRQKNSVIPINWPLLGSLPATIVNAHRLHDYATDIMACNDGTFVFKSPLTTNTNKLCTTNPSDVHHILSKNFSNYPRGHRFRKIFDILGDGFSNTDGDLWHFHRRTIMLLLKSPCFGSLLEDVIWNKVESGLLPVLEYLSMQEVEIDLQDVFERFSFDTICKLLFDHDPKSMSLDFAYIPCEKALSEMAEVMFWRYIMPRNVRKLQQLLRIGNEKKLSDAWKILDEFIYTIVAQKQDELNKLKCEFKDENFKLSTALLREYKDQGGSTGNPNKFLRDALLNLLVAGRDTTSSALSWFFYLLAKNPMVEDKIQEELHRELEKEMGEKDFRAIEFDKLIYLHGALSEALSMGRMKSIWGSDCMEFKPERWISVDGRIIRQPSYMFPAFNAGPRSCLGKNMSFTQLKIVAATIIYHYHVDLVEGHLVVPSNSIILKMKNGLKVTLTKRSEVKKDEQKDRTGWNWEPASAKIKNRTGPTILPVPGSYWFLSCLQMLEPVLEK</sequence>
<dbReference type="InterPro" id="IPR017972">
    <property type="entry name" value="Cyt_P450_CS"/>
</dbReference>
<keyword evidence="8" id="KW-0472">Membrane</keyword>
<comment type="cofactor">
    <cofactor evidence="1 6">
        <name>heme</name>
        <dbReference type="ChEBI" id="CHEBI:30413"/>
    </cofactor>
</comment>
<keyword evidence="7" id="KW-0503">Monooxygenase</keyword>
<evidence type="ECO:0000313" key="10">
    <source>
        <dbReference type="Proteomes" id="UP001177003"/>
    </source>
</evidence>
<evidence type="ECO:0000256" key="2">
    <source>
        <dbReference type="ARBA" id="ARBA00010617"/>
    </source>
</evidence>
<proteinExistence type="inferred from homology"/>
<dbReference type="InterPro" id="IPR002401">
    <property type="entry name" value="Cyt_P450_E_grp-I"/>
</dbReference>
<dbReference type="PRINTS" id="PR00463">
    <property type="entry name" value="EP450I"/>
</dbReference>
<keyword evidence="5 6" id="KW-0408">Iron</keyword>
<dbReference type="InterPro" id="IPR001128">
    <property type="entry name" value="Cyt_P450"/>
</dbReference>
<feature type="binding site" description="axial binding residue" evidence="6">
    <location>
        <position position="418"/>
    </location>
    <ligand>
        <name>heme</name>
        <dbReference type="ChEBI" id="CHEBI:30413"/>
    </ligand>
    <ligandPart>
        <name>Fe</name>
        <dbReference type="ChEBI" id="CHEBI:18248"/>
    </ligandPart>
</feature>
<dbReference type="Gene3D" id="1.10.630.10">
    <property type="entry name" value="Cytochrome P450"/>
    <property type="match status" value="2"/>
</dbReference>
<dbReference type="GO" id="GO:0006629">
    <property type="term" value="P:lipid metabolic process"/>
    <property type="evidence" value="ECO:0007669"/>
    <property type="project" value="UniProtKB-ARBA"/>
</dbReference>
<keyword evidence="8" id="KW-0812">Transmembrane</keyword>
<evidence type="ECO:0000256" key="8">
    <source>
        <dbReference type="SAM" id="Phobius"/>
    </source>
</evidence>
<evidence type="ECO:0000256" key="3">
    <source>
        <dbReference type="ARBA" id="ARBA00022723"/>
    </source>
</evidence>
<evidence type="ECO:0000256" key="5">
    <source>
        <dbReference type="ARBA" id="ARBA00023004"/>
    </source>
</evidence>
<keyword evidence="8" id="KW-1133">Transmembrane helix</keyword>
<keyword evidence="6 7" id="KW-0349">Heme</keyword>
<dbReference type="PROSITE" id="PS00086">
    <property type="entry name" value="CYTOCHROME_P450"/>
    <property type="match status" value="1"/>
</dbReference>
<keyword evidence="10" id="KW-1185">Reference proteome</keyword>
<evidence type="ECO:0000256" key="7">
    <source>
        <dbReference type="RuleBase" id="RU000461"/>
    </source>
</evidence>
<dbReference type="EMBL" id="OX465084">
    <property type="protein sequence ID" value="CAI9296357.1"/>
    <property type="molecule type" value="Genomic_DNA"/>
</dbReference>
<dbReference type="GO" id="GO:0005506">
    <property type="term" value="F:iron ion binding"/>
    <property type="evidence" value="ECO:0007669"/>
    <property type="project" value="InterPro"/>
</dbReference>
<dbReference type="GO" id="GO:0004497">
    <property type="term" value="F:monooxygenase activity"/>
    <property type="evidence" value="ECO:0007669"/>
    <property type="project" value="UniProtKB-KW"/>
</dbReference>
<evidence type="ECO:0000256" key="6">
    <source>
        <dbReference type="PIRSR" id="PIRSR602401-1"/>
    </source>
</evidence>
<dbReference type="GO" id="GO:0016705">
    <property type="term" value="F:oxidoreductase activity, acting on paired donors, with incorporation or reduction of molecular oxygen"/>
    <property type="evidence" value="ECO:0007669"/>
    <property type="project" value="InterPro"/>
</dbReference>
<evidence type="ECO:0000313" key="9">
    <source>
        <dbReference type="EMBL" id="CAI9296357.1"/>
    </source>
</evidence>
<keyword evidence="3 6" id="KW-0479">Metal-binding</keyword>
<gene>
    <name evidence="9" type="ORF">LSALG_LOCUS35231</name>
</gene>
<dbReference type="PRINTS" id="PR00385">
    <property type="entry name" value="P450"/>
</dbReference>
<reference evidence="9" key="1">
    <citation type="submission" date="2023-04" db="EMBL/GenBank/DDBJ databases">
        <authorList>
            <person name="Vijverberg K."/>
            <person name="Xiong W."/>
            <person name="Schranz E."/>
        </authorList>
    </citation>
    <scope>NUCLEOTIDE SEQUENCE</scope>
</reference>
<feature type="transmembrane region" description="Helical" evidence="8">
    <location>
        <begin position="6"/>
        <end position="25"/>
    </location>
</feature>
<dbReference type="SUPFAM" id="SSF48264">
    <property type="entry name" value="Cytochrome P450"/>
    <property type="match status" value="1"/>
</dbReference>
<comment type="similarity">
    <text evidence="2 7">Belongs to the cytochrome P450 family.</text>
</comment>
<organism evidence="9 10">
    <name type="scientific">Lactuca saligna</name>
    <name type="common">Willowleaf lettuce</name>
    <dbReference type="NCBI Taxonomy" id="75948"/>
    <lineage>
        <taxon>Eukaryota</taxon>
        <taxon>Viridiplantae</taxon>
        <taxon>Streptophyta</taxon>
        <taxon>Embryophyta</taxon>
        <taxon>Tracheophyta</taxon>
        <taxon>Spermatophyta</taxon>
        <taxon>Magnoliopsida</taxon>
        <taxon>eudicotyledons</taxon>
        <taxon>Gunneridae</taxon>
        <taxon>Pentapetalae</taxon>
        <taxon>asterids</taxon>
        <taxon>campanulids</taxon>
        <taxon>Asterales</taxon>
        <taxon>Asteraceae</taxon>
        <taxon>Cichorioideae</taxon>
        <taxon>Cichorieae</taxon>
        <taxon>Lactucinae</taxon>
        <taxon>Lactuca</taxon>
    </lineage>
</organism>
<evidence type="ECO:0000256" key="4">
    <source>
        <dbReference type="ARBA" id="ARBA00023002"/>
    </source>
</evidence>